<feature type="compositionally biased region" description="Basic and acidic residues" evidence="6">
    <location>
        <begin position="214"/>
        <end position="232"/>
    </location>
</feature>
<dbReference type="PANTHER" id="PTHR15491">
    <property type="match status" value="1"/>
</dbReference>
<evidence type="ECO:0000313" key="9">
    <source>
        <dbReference type="Proteomes" id="UP000327468"/>
    </source>
</evidence>
<feature type="region of interest" description="Disordered" evidence="6">
    <location>
        <begin position="79"/>
        <end position="98"/>
    </location>
</feature>
<keyword evidence="9" id="KW-1185">Reference proteome</keyword>
<protein>
    <recommendedName>
        <fullName evidence="7">Matrin-type domain-containing protein</fullName>
    </recommendedName>
</protein>
<comment type="caution">
    <text evidence="8">The sequence shown here is derived from an EMBL/GenBank/DDBJ whole genome shotgun (WGS) entry which is preliminary data.</text>
</comment>
<keyword evidence="3" id="KW-0863">Zinc-finger</keyword>
<organism evidence="8 9">
    <name type="scientific">Pangasianodon hypophthalmus</name>
    <name type="common">Striped catfish</name>
    <name type="synonym">Helicophagus hypophthalmus</name>
    <dbReference type="NCBI Taxonomy" id="310915"/>
    <lineage>
        <taxon>Eukaryota</taxon>
        <taxon>Metazoa</taxon>
        <taxon>Chordata</taxon>
        <taxon>Craniata</taxon>
        <taxon>Vertebrata</taxon>
        <taxon>Euteleostomi</taxon>
        <taxon>Actinopterygii</taxon>
        <taxon>Neopterygii</taxon>
        <taxon>Teleostei</taxon>
        <taxon>Ostariophysi</taxon>
        <taxon>Siluriformes</taxon>
        <taxon>Pangasiidae</taxon>
        <taxon>Pangasianodon</taxon>
    </lineage>
</organism>
<dbReference type="PROSITE" id="PS00028">
    <property type="entry name" value="ZINC_FINGER_C2H2_1"/>
    <property type="match status" value="1"/>
</dbReference>
<dbReference type="AlphaFoldDB" id="A0A5N5KA02"/>
<dbReference type="InterPro" id="IPR000690">
    <property type="entry name" value="Matrin/U1-C_Znf_C2H2"/>
</dbReference>
<dbReference type="EMBL" id="VFJC01000025">
    <property type="protein sequence ID" value="KAB5528409.1"/>
    <property type="molecule type" value="Genomic_DNA"/>
</dbReference>
<evidence type="ECO:0000256" key="5">
    <source>
        <dbReference type="ARBA" id="ARBA00023242"/>
    </source>
</evidence>
<keyword evidence="5" id="KW-0539">Nucleus</keyword>
<evidence type="ECO:0000256" key="1">
    <source>
        <dbReference type="ARBA" id="ARBA00004123"/>
    </source>
</evidence>
<reference evidence="8 9" key="1">
    <citation type="submission" date="2019-06" db="EMBL/GenBank/DDBJ databases">
        <title>A chromosome-scale genome assembly of the striped catfish, Pangasianodon hypophthalmus.</title>
        <authorList>
            <person name="Wen M."/>
            <person name="Zahm M."/>
            <person name="Roques C."/>
            <person name="Cabau C."/>
            <person name="Klopp C."/>
            <person name="Donnadieu C."/>
            <person name="Jouanno E."/>
            <person name="Avarre J.-C."/>
            <person name="Campet M."/>
            <person name="Ha T.T.T."/>
            <person name="Dugue R."/>
            <person name="Lampietro C."/>
            <person name="Louis A."/>
            <person name="Herpin A."/>
            <person name="Echchiki A."/>
            <person name="Berthelot C."/>
            <person name="Parey E."/>
            <person name="Roest-Crollius H."/>
            <person name="Braasch I."/>
            <person name="Postlethwait J."/>
            <person name="Bobe J."/>
            <person name="Montfort J."/>
            <person name="Bouchez O."/>
            <person name="Begum T."/>
            <person name="Schartl M."/>
            <person name="Guiguen Y."/>
        </authorList>
    </citation>
    <scope>NUCLEOTIDE SEQUENCE [LARGE SCALE GENOMIC DNA]</scope>
    <source>
        <strain evidence="8 9">Indonesia</strain>
        <tissue evidence="8">Blood</tissue>
    </source>
</reference>
<name>A0A5N5KA02_PANHP</name>
<dbReference type="Gene3D" id="3.30.160.60">
    <property type="entry name" value="Classic Zinc Finger"/>
    <property type="match status" value="1"/>
</dbReference>
<evidence type="ECO:0000259" key="7">
    <source>
        <dbReference type="PROSITE" id="PS50171"/>
    </source>
</evidence>
<evidence type="ECO:0000256" key="2">
    <source>
        <dbReference type="ARBA" id="ARBA00022723"/>
    </source>
</evidence>
<dbReference type="InterPro" id="IPR056345">
    <property type="entry name" value="Znf-C2H2_CIZ1"/>
</dbReference>
<feature type="compositionally biased region" description="Basic residues" evidence="6">
    <location>
        <begin position="638"/>
        <end position="648"/>
    </location>
</feature>
<dbReference type="GO" id="GO:0005634">
    <property type="term" value="C:nucleus"/>
    <property type="evidence" value="ECO:0007669"/>
    <property type="project" value="UniProtKB-SubCell"/>
</dbReference>
<dbReference type="Proteomes" id="UP000327468">
    <property type="component" value="Chromosome 24"/>
</dbReference>
<dbReference type="PANTHER" id="PTHR15491:SF12">
    <property type="entry name" value="CDKN1A INTERACTING ZINC FINGER PROTEIN 1B ISOFORM X1-RELATED"/>
    <property type="match status" value="1"/>
</dbReference>
<evidence type="ECO:0000313" key="8">
    <source>
        <dbReference type="EMBL" id="KAB5528409.1"/>
    </source>
</evidence>
<dbReference type="InterPro" id="IPR036236">
    <property type="entry name" value="Znf_C2H2_sf"/>
</dbReference>
<feature type="region of interest" description="Disordered" evidence="6">
    <location>
        <begin position="176"/>
        <end position="255"/>
    </location>
</feature>
<sequence>MLGRTVFIQPGRRKRLICLQLCWSLSKLTPRIADLSLQVCTARGRKEEKMIRAKEKQLQPRASIPSLLSLSTPPAFLQSDPHLRPGPRMPSRGPPGGHPFPSAQTVRPAMSQGLLGPYPLLQHAVPMPRRPEMPLCRGKQLRPPFLSPGGGRSLLGSAPVGVLLRTPRVAFTREHHHESRGAFMNKEGSMHNLQRKRQNGQVAEEKSNGQMSKCRTDVKTDVKKKEGKKLEASVESQASSSEQTEPPGKKQKNHGANKLVEECEGGDAEQKSSDTSAIQEQEDYLHAYAEEECSSTEADKEVEQSRTAEVLGVGTSLKVTIQRSSESRAFSTGSEEAAVTAGSGMDRDKSMTADKFCCYICNVTCPDQHDFQTHMISLEHQQKMMEIQHLSNTCLATLLPKMHQSLQGKYRGLQRWCAICQCHFTGDLIEHRRTKKHKMAKVSSRPFCTVCERHFRTPRKFVEHMKSPEHKQQVEELKEGAPEVMEELITLDAIGCFEDEDDYEEEGSEDEEEDMVSEQVHPAEINDDKEYDPDTQYGTSFVVPVAGFLCKLCHKFYHFESRARETHCKSLTHYQNLQKYKALLNLPQEADENPASYLCNLQNVENSSACTAEMKDRHEEEENSETQSDFITHPAAAHTKKQHSKSPHKSPTSKPLPESSATQNPSVGLKHLTAEKNL</sequence>
<evidence type="ECO:0000256" key="4">
    <source>
        <dbReference type="ARBA" id="ARBA00022833"/>
    </source>
</evidence>
<gene>
    <name evidence="8" type="ORF">PHYPO_G00139880</name>
</gene>
<keyword evidence="2" id="KW-0479">Metal-binding</keyword>
<dbReference type="SMART" id="SM00451">
    <property type="entry name" value="ZnF_U1"/>
    <property type="match status" value="3"/>
</dbReference>
<dbReference type="InterPro" id="IPR013087">
    <property type="entry name" value="Znf_C2H2_type"/>
</dbReference>
<dbReference type="GO" id="GO:0003676">
    <property type="term" value="F:nucleic acid binding"/>
    <property type="evidence" value="ECO:0007669"/>
    <property type="project" value="InterPro"/>
</dbReference>
<evidence type="ECO:0000256" key="3">
    <source>
        <dbReference type="ARBA" id="ARBA00022771"/>
    </source>
</evidence>
<feature type="compositionally biased region" description="Low complexity" evidence="6">
    <location>
        <begin position="233"/>
        <end position="245"/>
    </location>
</feature>
<dbReference type="SUPFAM" id="SSF57667">
    <property type="entry name" value="beta-beta-alpha zinc fingers"/>
    <property type="match status" value="2"/>
</dbReference>
<feature type="region of interest" description="Disordered" evidence="6">
    <location>
        <begin position="612"/>
        <end position="678"/>
    </location>
</feature>
<accession>A0A5N5KA02</accession>
<dbReference type="SMART" id="SM00355">
    <property type="entry name" value="ZnF_C2H2"/>
    <property type="match status" value="2"/>
</dbReference>
<evidence type="ECO:0000256" key="6">
    <source>
        <dbReference type="SAM" id="MobiDB-lite"/>
    </source>
</evidence>
<dbReference type="Pfam" id="PF23330">
    <property type="entry name" value="zf-C2H2_14"/>
    <property type="match status" value="1"/>
</dbReference>
<dbReference type="PROSITE" id="PS50171">
    <property type="entry name" value="ZF_MATRIN"/>
    <property type="match status" value="1"/>
</dbReference>
<proteinExistence type="predicted"/>
<dbReference type="InterPro" id="IPR003604">
    <property type="entry name" value="Matrin/U1-like-C_Znf_C2H2"/>
</dbReference>
<keyword evidence="4" id="KW-0862">Zinc</keyword>
<comment type="subcellular location">
    <subcellularLocation>
        <location evidence="1">Nucleus</location>
    </subcellularLocation>
</comment>
<dbReference type="GO" id="GO:0008270">
    <property type="term" value="F:zinc ion binding"/>
    <property type="evidence" value="ECO:0007669"/>
    <property type="project" value="UniProtKB-KW"/>
</dbReference>
<dbReference type="InterPro" id="IPR026811">
    <property type="entry name" value="CIZ1"/>
</dbReference>
<feature type="domain" description="Matrin-type" evidence="7">
    <location>
        <begin position="548"/>
        <end position="579"/>
    </location>
</feature>